<dbReference type="SUPFAM" id="SSF46689">
    <property type="entry name" value="Homeodomain-like"/>
    <property type="match status" value="1"/>
</dbReference>
<protein>
    <recommendedName>
        <fullName evidence="1">Mor transcription activator domain-containing protein</fullName>
    </recommendedName>
</protein>
<dbReference type="InterPro" id="IPR009057">
    <property type="entry name" value="Homeodomain-like_sf"/>
</dbReference>
<evidence type="ECO:0000259" key="1">
    <source>
        <dbReference type="Pfam" id="PF08765"/>
    </source>
</evidence>
<dbReference type="EMBL" id="CABPSP010000004">
    <property type="protein sequence ID" value="VVE65416.1"/>
    <property type="molecule type" value="Genomic_DNA"/>
</dbReference>
<dbReference type="EMBL" id="CABPSP010000004">
    <property type="protein sequence ID" value="VVE65434.1"/>
    <property type="molecule type" value="Genomic_DNA"/>
</dbReference>
<accession>A0A5E4ZWP6</accession>
<reference evidence="2 4" key="1">
    <citation type="submission" date="2019-08" db="EMBL/GenBank/DDBJ databases">
        <authorList>
            <person name="Peeters C."/>
        </authorList>
    </citation>
    <scope>NUCLEOTIDE SEQUENCE [LARGE SCALE GENOMIC DNA]</scope>
    <source>
        <strain evidence="2 4">LMG 31117</strain>
    </source>
</reference>
<evidence type="ECO:0000313" key="2">
    <source>
        <dbReference type="EMBL" id="VVE65416.1"/>
    </source>
</evidence>
<evidence type="ECO:0000313" key="4">
    <source>
        <dbReference type="Proteomes" id="UP000383122"/>
    </source>
</evidence>
<sequence length="132" mass="14831">MGSRENEKIATGRHRAEVMRFDQLAEFIGSSNVSVLCDQVGGQDMLLPRVSVKFSPFDQIFGKRLALEVKRRFGGMVVYVPTSWGCATKDRDEEICTRRAAGISPKELAARFGVTKRRIRQIVKAGREEQAQ</sequence>
<name>A0A5E4ZWP6_9BURK</name>
<dbReference type="Proteomes" id="UP000383122">
    <property type="component" value="Unassembled WGS sequence"/>
</dbReference>
<proteinExistence type="predicted"/>
<gene>
    <name evidence="2" type="ORF">PAN31117_01862</name>
    <name evidence="3" type="ORF">PAN31117_01868</name>
</gene>
<evidence type="ECO:0000313" key="3">
    <source>
        <dbReference type="EMBL" id="VVE65434.1"/>
    </source>
</evidence>
<dbReference type="Pfam" id="PF08765">
    <property type="entry name" value="Mor"/>
    <property type="match status" value="1"/>
</dbReference>
<keyword evidence="4" id="KW-1185">Reference proteome</keyword>
<feature type="domain" description="Mor transcription activator" evidence="1">
    <location>
        <begin position="60"/>
        <end position="130"/>
    </location>
</feature>
<dbReference type="AlphaFoldDB" id="A0A5E4ZWP6"/>
<dbReference type="Gene3D" id="1.10.10.60">
    <property type="entry name" value="Homeodomain-like"/>
    <property type="match status" value="1"/>
</dbReference>
<organism evidence="2 4">
    <name type="scientific">Pandoraea anapnoica</name>
    <dbReference type="NCBI Taxonomy" id="2508301"/>
    <lineage>
        <taxon>Bacteria</taxon>
        <taxon>Pseudomonadati</taxon>
        <taxon>Pseudomonadota</taxon>
        <taxon>Betaproteobacteria</taxon>
        <taxon>Burkholderiales</taxon>
        <taxon>Burkholderiaceae</taxon>
        <taxon>Pandoraea</taxon>
    </lineage>
</organism>
<dbReference type="RefSeq" id="WP_150737931.1">
    <property type="nucleotide sequence ID" value="NZ_CABPSP010000004.1"/>
</dbReference>
<dbReference type="InterPro" id="IPR014875">
    <property type="entry name" value="Mor_transcription_activator"/>
</dbReference>
<dbReference type="InterPro" id="IPR001387">
    <property type="entry name" value="Cro/C1-type_HTH"/>
</dbReference>
<dbReference type="CDD" id="cd00093">
    <property type="entry name" value="HTH_XRE"/>
    <property type="match status" value="1"/>
</dbReference>
<dbReference type="OrthoDB" id="9155965at2"/>